<evidence type="ECO:0000256" key="1">
    <source>
        <dbReference type="SAM" id="SignalP"/>
    </source>
</evidence>
<dbReference type="KEGG" id="pnd:Pla175_21790"/>
<dbReference type="Proteomes" id="UP000317429">
    <property type="component" value="Chromosome"/>
</dbReference>
<dbReference type="AlphaFoldDB" id="A0A518DBD4"/>
<accession>A0A518DBD4</accession>
<feature type="signal peptide" evidence="1">
    <location>
        <begin position="1"/>
        <end position="32"/>
    </location>
</feature>
<gene>
    <name evidence="2" type="ORF">Pla175_21790</name>
</gene>
<keyword evidence="1" id="KW-0732">Signal</keyword>
<keyword evidence="3" id="KW-1185">Reference proteome</keyword>
<name>A0A518DBD4_9BACT</name>
<evidence type="ECO:0008006" key="4">
    <source>
        <dbReference type="Google" id="ProtNLM"/>
    </source>
</evidence>
<sequence precursor="true">MSMKCLVQNVRVFAVGTACLMATGLWTQSASAAVIYSDTFSRTTGSGDANGNPTGAGNGSSSWGAADNGLGGSLAVSWNAGRTGSPAPTGGAQFVINGARAYLYSGAAHTTSSVAGLAPNGFSVAFDFSRIDTAIVATASNGFVSVGTGYNESVNQFSPFEVSGNSSFAVLFQQAAQGNPANMQVFAAGALQGNFNYVDPAAAHSVLLEFAPAVAGNYLGSVDYQVTVDGNLLNSGTVAGGAEFGDLAFATNLFTASYIDNLVVTATAPPVPEPAGILLAGLSGLAMLRRRRS</sequence>
<reference evidence="2 3" key="1">
    <citation type="submission" date="2019-02" db="EMBL/GenBank/DDBJ databases">
        <title>Deep-cultivation of Planctomycetes and their phenomic and genomic characterization uncovers novel biology.</title>
        <authorList>
            <person name="Wiegand S."/>
            <person name="Jogler M."/>
            <person name="Boedeker C."/>
            <person name="Pinto D."/>
            <person name="Vollmers J."/>
            <person name="Rivas-Marin E."/>
            <person name="Kohn T."/>
            <person name="Peeters S.H."/>
            <person name="Heuer A."/>
            <person name="Rast P."/>
            <person name="Oberbeckmann S."/>
            <person name="Bunk B."/>
            <person name="Jeske O."/>
            <person name="Meyerdierks A."/>
            <person name="Storesund J.E."/>
            <person name="Kallscheuer N."/>
            <person name="Luecker S."/>
            <person name="Lage O.M."/>
            <person name="Pohl T."/>
            <person name="Merkel B.J."/>
            <person name="Hornburger P."/>
            <person name="Mueller R.-W."/>
            <person name="Bruemmer F."/>
            <person name="Labrenz M."/>
            <person name="Spormann A.M."/>
            <person name="Op den Camp H."/>
            <person name="Overmann J."/>
            <person name="Amann R."/>
            <person name="Jetten M.S.M."/>
            <person name="Mascher T."/>
            <person name="Medema M.H."/>
            <person name="Devos D.P."/>
            <person name="Kaster A.-K."/>
            <person name="Ovreas L."/>
            <person name="Rohde M."/>
            <person name="Galperin M.Y."/>
            <person name="Jogler C."/>
        </authorList>
    </citation>
    <scope>NUCLEOTIDE SEQUENCE [LARGE SCALE GENOMIC DNA]</scope>
    <source>
        <strain evidence="2 3">Pla175</strain>
    </source>
</reference>
<dbReference type="EMBL" id="CP036291">
    <property type="protein sequence ID" value="QDU88795.1"/>
    <property type="molecule type" value="Genomic_DNA"/>
</dbReference>
<dbReference type="OrthoDB" id="281607at2"/>
<organism evidence="2 3">
    <name type="scientific">Pirellulimonas nuda</name>
    <dbReference type="NCBI Taxonomy" id="2528009"/>
    <lineage>
        <taxon>Bacteria</taxon>
        <taxon>Pseudomonadati</taxon>
        <taxon>Planctomycetota</taxon>
        <taxon>Planctomycetia</taxon>
        <taxon>Pirellulales</taxon>
        <taxon>Lacipirellulaceae</taxon>
        <taxon>Pirellulimonas</taxon>
    </lineage>
</organism>
<evidence type="ECO:0000313" key="3">
    <source>
        <dbReference type="Proteomes" id="UP000317429"/>
    </source>
</evidence>
<protein>
    <recommendedName>
        <fullName evidence="4">PEP-CTERM protein-sorting domain-containing protein</fullName>
    </recommendedName>
</protein>
<dbReference type="RefSeq" id="WP_145284129.1">
    <property type="nucleotide sequence ID" value="NZ_CP036291.1"/>
</dbReference>
<feature type="chain" id="PRO_5022022352" description="PEP-CTERM protein-sorting domain-containing protein" evidence="1">
    <location>
        <begin position="33"/>
        <end position="293"/>
    </location>
</feature>
<evidence type="ECO:0000313" key="2">
    <source>
        <dbReference type="EMBL" id="QDU88795.1"/>
    </source>
</evidence>
<proteinExistence type="predicted"/>